<keyword evidence="3" id="KW-1185">Reference proteome</keyword>
<dbReference type="Pfam" id="PF02581">
    <property type="entry name" value="TMP-TENI"/>
    <property type="match status" value="1"/>
</dbReference>
<name>A0ABS7PEY4_9SPHN</name>
<organism evidence="2 3">
    <name type="scientific">Alteriqipengyuania abyssalis</name>
    <dbReference type="NCBI Taxonomy" id="2860200"/>
    <lineage>
        <taxon>Bacteria</taxon>
        <taxon>Pseudomonadati</taxon>
        <taxon>Pseudomonadota</taxon>
        <taxon>Alphaproteobacteria</taxon>
        <taxon>Sphingomonadales</taxon>
        <taxon>Erythrobacteraceae</taxon>
        <taxon>Alteriqipengyuania</taxon>
    </lineage>
</organism>
<dbReference type="EMBL" id="JAHWXP010000002">
    <property type="protein sequence ID" value="MBY8337043.1"/>
    <property type="molecule type" value="Genomic_DNA"/>
</dbReference>
<dbReference type="InterPro" id="IPR022998">
    <property type="entry name" value="ThiamineP_synth_TenI"/>
</dbReference>
<evidence type="ECO:0000313" key="2">
    <source>
        <dbReference type="EMBL" id="MBY8337043.1"/>
    </source>
</evidence>
<comment type="caution">
    <text evidence="2">The sequence shown here is derived from an EMBL/GenBank/DDBJ whole genome shotgun (WGS) entry which is preliminary data.</text>
</comment>
<dbReference type="RefSeq" id="WP_222824626.1">
    <property type="nucleotide sequence ID" value="NZ_JAHWXP010000002.1"/>
</dbReference>
<protein>
    <submittedName>
        <fullName evidence="2">Thiamine phosphate synthase</fullName>
    </submittedName>
</protein>
<feature type="domain" description="Thiamine phosphate synthase/TenI" evidence="1">
    <location>
        <begin position="23"/>
        <end position="168"/>
    </location>
</feature>
<evidence type="ECO:0000313" key="3">
    <source>
        <dbReference type="Proteomes" id="UP000759298"/>
    </source>
</evidence>
<dbReference type="InterPro" id="IPR036206">
    <property type="entry name" value="ThiamineP_synth_sf"/>
</dbReference>
<sequence length="180" mass="19407">MPIQPRPEELPRLWLMSDARNDAVLEDALARLPEGSALVFRHYHLGSVARRERFEMLRSICRSKGLRLILSDRASEARAWDADGVYGPPDRLGDAADMLRVTTAHDAAELAAAGAADAHAVMISPVFATRSHPGAPALGPEGFHDLARRTSVPVVALGGMTAERARDLGVVRWAAIDGLS</sequence>
<gene>
    <name evidence="2" type="ORF">KYN89_08270</name>
</gene>
<dbReference type="CDD" id="cd00564">
    <property type="entry name" value="TMP_TenI"/>
    <property type="match status" value="1"/>
</dbReference>
<accession>A0ABS7PEY4</accession>
<dbReference type="Gene3D" id="3.20.20.70">
    <property type="entry name" value="Aldolase class I"/>
    <property type="match status" value="1"/>
</dbReference>
<dbReference type="SUPFAM" id="SSF51391">
    <property type="entry name" value="Thiamin phosphate synthase"/>
    <property type="match status" value="1"/>
</dbReference>
<proteinExistence type="predicted"/>
<dbReference type="Proteomes" id="UP000759298">
    <property type="component" value="Unassembled WGS sequence"/>
</dbReference>
<evidence type="ECO:0000259" key="1">
    <source>
        <dbReference type="Pfam" id="PF02581"/>
    </source>
</evidence>
<reference evidence="2 3" key="1">
    <citation type="submission" date="2021-07" db="EMBL/GenBank/DDBJ databases">
        <title>Alteriqipengyuania abyssalis NZ-12B nov, sp.nov isolated from deep sea sponge in pacific ocean.</title>
        <authorList>
            <person name="Tareen S."/>
            <person name="Wink J."/>
        </authorList>
    </citation>
    <scope>NUCLEOTIDE SEQUENCE [LARGE SCALE GENOMIC DNA]</scope>
    <source>
        <strain evidence="2 3">NZ-12B</strain>
    </source>
</reference>
<dbReference type="InterPro" id="IPR013785">
    <property type="entry name" value="Aldolase_TIM"/>
</dbReference>